<dbReference type="EMBL" id="DQAY01000118">
    <property type="protein sequence ID" value="HCO25116.1"/>
    <property type="molecule type" value="Genomic_DNA"/>
</dbReference>
<sequence length="292" mass="32494">MNLAAFDLPEETQALSEWLVSQLTGDNLSSVVTQLSAVHADQDQDLTLGTVCGDQWENILQDGFSELTQTQLQQLLTHPYLLLELQELLLLEGSDFWQKHFLSQNNDSEITDNKLALQEQLFSPPPEPETVQQPVDYKKSSYRKIAVLGFVSAALICVAVFLNQQPSAPAGWGWNRPGALTADIPANQYLNRLADSANEWFKKPTETKASLITRLTQFRAGCETLINAPHPQLSPEDRVWLIERCQAWADKLDEQIVALQKGTTDLKTADASADALINKLVKALRNRAGQIS</sequence>
<protein>
    <submittedName>
        <fullName evidence="1">Uncharacterized protein</fullName>
    </submittedName>
</protein>
<name>A0A3D3R959_9PLAN</name>
<gene>
    <name evidence="1" type="ORF">DIT97_19580</name>
</gene>
<reference evidence="1 2" key="1">
    <citation type="journal article" date="2018" name="Nat. Biotechnol.">
        <title>A standardized bacterial taxonomy based on genome phylogeny substantially revises the tree of life.</title>
        <authorList>
            <person name="Parks D.H."/>
            <person name="Chuvochina M."/>
            <person name="Waite D.W."/>
            <person name="Rinke C."/>
            <person name="Skarshewski A."/>
            <person name="Chaumeil P.A."/>
            <person name="Hugenholtz P."/>
        </authorList>
    </citation>
    <scope>NUCLEOTIDE SEQUENCE [LARGE SCALE GENOMIC DNA]</scope>
    <source>
        <strain evidence="1">UBA9375</strain>
    </source>
</reference>
<evidence type="ECO:0000313" key="1">
    <source>
        <dbReference type="EMBL" id="HCO25116.1"/>
    </source>
</evidence>
<proteinExistence type="predicted"/>
<dbReference type="AlphaFoldDB" id="A0A3D3R959"/>
<dbReference type="Proteomes" id="UP000263642">
    <property type="component" value="Unassembled WGS sequence"/>
</dbReference>
<comment type="caution">
    <text evidence="1">The sequence shown here is derived from an EMBL/GenBank/DDBJ whole genome shotgun (WGS) entry which is preliminary data.</text>
</comment>
<organism evidence="1 2">
    <name type="scientific">Gimesia maris</name>
    <dbReference type="NCBI Taxonomy" id="122"/>
    <lineage>
        <taxon>Bacteria</taxon>
        <taxon>Pseudomonadati</taxon>
        <taxon>Planctomycetota</taxon>
        <taxon>Planctomycetia</taxon>
        <taxon>Planctomycetales</taxon>
        <taxon>Planctomycetaceae</taxon>
        <taxon>Gimesia</taxon>
    </lineage>
</organism>
<evidence type="ECO:0000313" key="2">
    <source>
        <dbReference type="Proteomes" id="UP000263642"/>
    </source>
</evidence>
<accession>A0A3D3R959</accession>